<dbReference type="Gene3D" id="6.10.250.660">
    <property type="match status" value="1"/>
</dbReference>
<evidence type="ECO:0000256" key="3">
    <source>
        <dbReference type="ARBA" id="ARBA00022490"/>
    </source>
</evidence>
<evidence type="ECO:0000313" key="9">
    <source>
        <dbReference type="EMBL" id="BDP40822.1"/>
    </source>
</evidence>
<reference evidence="9" key="1">
    <citation type="submission" date="2022-07" db="EMBL/GenBank/DDBJ databases">
        <title>Complete Genome Sequence of the Radioresistant Bacterium Deinococcus aetherius ST0316, Isolated from the Air Dust collected in Lower Stratosphere above Japan.</title>
        <authorList>
            <person name="Satoh K."/>
            <person name="Hagiwara K."/>
            <person name="Katsumata K."/>
            <person name="Kubo A."/>
            <person name="Yokobori S."/>
            <person name="Yamagishi A."/>
            <person name="Oono Y."/>
            <person name="Narumi I."/>
        </authorList>
    </citation>
    <scope>NUCLEOTIDE SEQUENCE</scope>
    <source>
        <strain evidence="9">ST0316</strain>
    </source>
</reference>
<dbReference type="PANTHER" id="PTHR35794:SF2">
    <property type="entry name" value="CELL DIVISION PROTEIN DIVIVA"/>
    <property type="match status" value="1"/>
</dbReference>
<gene>
    <name evidence="9" type="ORF">DAETH_07910</name>
</gene>
<keyword evidence="5 7" id="KW-0175">Coiled coil</keyword>
<proteinExistence type="inferred from homology"/>
<keyword evidence="3" id="KW-0963">Cytoplasm</keyword>
<feature type="region of interest" description="Disordered" evidence="8">
    <location>
        <begin position="1"/>
        <end position="30"/>
    </location>
</feature>
<dbReference type="NCBIfam" id="TIGR03544">
    <property type="entry name" value="DivI1A_domain"/>
    <property type="match status" value="1"/>
</dbReference>
<dbReference type="Pfam" id="PF05103">
    <property type="entry name" value="DivIVA"/>
    <property type="match status" value="1"/>
</dbReference>
<evidence type="ECO:0000256" key="7">
    <source>
        <dbReference type="SAM" id="Coils"/>
    </source>
</evidence>
<dbReference type="PANTHER" id="PTHR35794">
    <property type="entry name" value="CELL DIVISION PROTEIN DIVIVA"/>
    <property type="match status" value="1"/>
</dbReference>
<name>A0ABM8AB52_9DEIO</name>
<feature type="compositionally biased region" description="Basic and acidic residues" evidence="8">
    <location>
        <begin position="253"/>
        <end position="263"/>
    </location>
</feature>
<feature type="region of interest" description="Disordered" evidence="8">
    <location>
        <begin position="246"/>
        <end position="270"/>
    </location>
</feature>
<evidence type="ECO:0000256" key="2">
    <source>
        <dbReference type="ARBA" id="ARBA00009008"/>
    </source>
</evidence>
<evidence type="ECO:0000256" key="5">
    <source>
        <dbReference type="ARBA" id="ARBA00023054"/>
    </source>
</evidence>
<protein>
    <recommendedName>
        <fullName evidence="11">Cell division initiation protein DivIVA</fullName>
    </recommendedName>
</protein>
<keyword evidence="10" id="KW-1185">Reference proteome</keyword>
<evidence type="ECO:0000256" key="8">
    <source>
        <dbReference type="SAM" id="MobiDB-lite"/>
    </source>
</evidence>
<organism evidence="9 10">
    <name type="scientific">Deinococcus aetherius</name>
    <dbReference type="NCBI Taxonomy" id="200252"/>
    <lineage>
        <taxon>Bacteria</taxon>
        <taxon>Thermotogati</taxon>
        <taxon>Deinococcota</taxon>
        <taxon>Deinococci</taxon>
        <taxon>Deinococcales</taxon>
        <taxon>Deinococcaceae</taxon>
        <taxon>Deinococcus</taxon>
    </lineage>
</organism>
<feature type="coiled-coil region" evidence="7">
    <location>
        <begin position="60"/>
        <end position="177"/>
    </location>
</feature>
<keyword evidence="4" id="KW-0132">Cell division</keyword>
<dbReference type="Proteomes" id="UP001064971">
    <property type="component" value="Chromosome"/>
</dbReference>
<evidence type="ECO:0000256" key="1">
    <source>
        <dbReference type="ARBA" id="ARBA00004496"/>
    </source>
</evidence>
<evidence type="ECO:0000313" key="10">
    <source>
        <dbReference type="Proteomes" id="UP001064971"/>
    </source>
</evidence>
<sequence length="270" mass="30573">MTRESIMTPFMNASAPKTPPAPADPGLSPRDVRYQEFPSRLQGLDRASVRAFLGRVADGLESLLKERQALHDRLAALEDELQSRREAEDAIRRAVVAAENMSRDLREGARRECESLIEQAQARREAIDREGEARAAELTALHRARLSELEDEFRHRRAELEREHHLLTLERDRAHAERTVYLERAYSERHADLTARLAAARGEYLQFVTQYRALAHAFAELSTRHLPAMDDSALPAGAPLEVHARAVPLPPLPEEHETAREPQVEAQRSP</sequence>
<evidence type="ECO:0000256" key="6">
    <source>
        <dbReference type="ARBA" id="ARBA00023306"/>
    </source>
</evidence>
<accession>A0ABM8AB52</accession>
<evidence type="ECO:0008006" key="11">
    <source>
        <dbReference type="Google" id="ProtNLM"/>
    </source>
</evidence>
<dbReference type="EMBL" id="AP026560">
    <property type="protein sequence ID" value="BDP40822.1"/>
    <property type="molecule type" value="Genomic_DNA"/>
</dbReference>
<dbReference type="InterPro" id="IPR007793">
    <property type="entry name" value="DivIVA_fam"/>
</dbReference>
<evidence type="ECO:0000256" key="4">
    <source>
        <dbReference type="ARBA" id="ARBA00022618"/>
    </source>
</evidence>
<dbReference type="InterPro" id="IPR019933">
    <property type="entry name" value="DivIVA_domain"/>
</dbReference>
<dbReference type="RefSeq" id="WP_264776630.1">
    <property type="nucleotide sequence ID" value="NZ_AP026560.1"/>
</dbReference>
<keyword evidence="6" id="KW-0131">Cell cycle</keyword>
<comment type="subcellular location">
    <subcellularLocation>
        <location evidence="1">Cytoplasm</location>
    </subcellularLocation>
</comment>
<comment type="similarity">
    <text evidence="2">Belongs to the DivIVA family.</text>
</comment>